<organism evidence="1 2">
    <name type="scientific">Corynespora cassiicola Philippines</name>
    <dbReference type="NCBI Taxonomy" id="1448308"/>
    <lineage>
        <taxon>Eukaryota</taxon>
        <taxon>Fungi</taxon>
        <taxon>Dikarya</taxon>
        <taxon>Ascomycota</taxon>
        <taxon>Pezizomycotina</taxon>
        <taxon>Dothideomycetes</taxon>
        <taxon>Pleosporomycetidae</taxon>
        <taxon>Pleosporales</taxon>
        <taxon>Corynesporascaceae</taxon>
        <taxon>Corynespora</taxon>
    </lineage>
</organism>
<sequence length="190" mass="21137">MTQPNPFTSGPSQALPGFHASFTQPILLPNLILDITNLVEQLSNDTGGASDRSHQDSTRQHWQKLVAMLGTLFTDPKTKESLITSWTNKGSLILPQGRKFTPEDKQGVQASLLFLEVILAIIGSDIVGRIEGTLPEPLQSNSIYLWNRIRDCLVGFITDHDGFDHAQRELREILGHQRLRIPVSSMLNNS</sequence>
<evidence type="ECO:0000313" key="1">
    <source>
        <dbReference type="EMBL" id="PSN60201.1"/>
    </source>
</evidence>
<dbReference type="EMBL" id="KZ678150">
    <property type="protein sequence ID" value="PSN60201.1"/>
    <property type="molecule type" value="Genomic_DNA"/>
</dbReference>
<proteinExistence type="predicted"/>
<protein>
    <submittedName>
        <fullName evidence="1">Uncharacterized protein</fullName>
    </submittedName>
</protein>
<name>A0A2T2N453_CORCC</name>
<gene>
    <name evidence="1" type="ORF">BS50DRAFT_593975</name>
</gene>
<dbReference type="Proteomes" id="UP000240883">
    <property type="component" value="Unassembled WGS sequence"/>
</dbReference>
<evidence type="ECO:0000313" key="2">
    <source>
        <dbReference type="Proteomes" id="UP000240883"/>
    </source>
</evidence>
<reference evidence="1 2" key="1">
    <citation type="journal article" date="2018" name="Front. Microbiol.">
        <title>Genome-Wide Analysis of Corynespora cassiicola Leaf Fall Disease Putative Effectors.</title>
        <authorList>
            <person name="Lopez D."/>
            <person name="Ribeiro S."/>
            <person name="Label P."/>
            <person name="Fumanal B."/>
            <person name="Venisse J.S."/>
            <person name="Kohler A."/>
            <person name="de Oliveira R.R."/>
            <person name="Labutti K."/>
            <person name="Lipzen A."/>
            <person name="Lail K."/>
            <person name="Bauer D."/>
            <person name="Ohm R.A."/>
            <person name="Barry K.W."/>
            <person name="Spatafora J."/>
            <person name="Grigoriev I.V."/>
            <person name="Martin F.M."/>
            <person name="Pujade-Renaud V."/>
        </authorList>
    </citation>
    <scope>NUCLEOTIDE SEQUENCE [LARGE SCALE GENOMIC DNA]</scope>
    <source>
        <strain evidence="1 2">Philippines</strain>
    </source>
</reference>
<accession>A0A2T2N453</accession>
<keyword evidence="2" id="KW-1185">Reference proteome</keyword>
<dbReference type="AlphaFoldDB" id="A0A2T2N453"/>